<proteinExistence type="predicted"/>
<accession>A0AAD9UB35</accession>
<sequence length="189" mass="20746">MLLTFYKGVEINISSTHIDLLHYEHPHSGHAASSHASSSKHVVIGEDEALGVWLDGGIDIVVCEEEGTSLRFHIQPTCTGAGIHRRFFSPGRETTPRQHTRISVDRGWIICGKRKETKEIQSVPSIPSEQSQSIEIITTFPVAVHNEEASLHEIEEITGSADQEGTLQEIEETTASGDQEGITGGNRRV</sequence>
<protein>
    <submittedName>
        <fullName evidence="1">Uncharacterized protein</fullName>
    </submittedName>
</protein>
<dbReference type="EMBL" id="JANJYI010000005">
    <property type="protein sequence ID" value="KAK2651251.1"/>
    <property type="molecule type" value="Genomic_DNA"/>
</dbReference>
<dbReference type="AlphaFoldDB" id="A0AAD9UB35"/>
<organism evidence="1 2">
    <name type="scientific">Dipteronia dyeriana</name>
    <dbReference type="NCBI Taxonomy" id="168575"/>
    <lineage>
        <taxon>Eukaryota</taxon>
        <taxon>Viridiplantae</taxon>
        <taxon>Streptophyta</taxon>
        <taxon>Embryophyta</taxon>
        <taxon>Tracheophyta</taxon>
        <taxon>Spermatophyta</taxon>
        <taxon>Magnoliopsida</taxon>
        <taxon>eudicotyledons</taxon>
        <taxon>Gunneridae</taxon>
        <taxon>Pentapetalae</taxon>
        <taxon>rosids</taxon>
        <taxon>malvids</taxon>
        <taxon>Sapindales</taxon>
        <taxon>Sapindaceae</taxon>
        <taxon>Hippocastanoideae</taxon>
        <taxon>Acereae</taxon>
        <taxon>Dipteronia</taxon>
    </lineage>
</organism>
<dbReference type="Proteomes" id="UP001280121">
    <property type="component" value="Unassembled WGS sequence"/>
</dbReference>
<comment type="caution">
    <text evidence="1">The sequence shown here is derived from an EMBL/GenBank/DDBJ whole genome shotgun (WGS) entry which is preliminary data.</text>
</comment>
<keyword evidence="2" id="KW-1185">Reference proteome</keyword>
<evidence type="ECO:0000313" key="1">
    <source>
        <dbReference type="EMBL" id="KAK2651251.1"/>
    </source>
</evidence>
<reference evidence="1" key="1">
    <citation type="journal article" date="2023" name="Plant J.">
        <title>Genome sequences and population genomics provide insights into the demographic history, inbreeding, and mutation load of two 'living fossil' tree species of Dipteronia.</title>
        <authorList>
            <person name="Feng Y."/>
            <person name="Comes H.P."/>
            <person name="Chen J."/>
            <person name="Zhu S."/>
            <person name="Lu R."/>
            <person name="Zhang X."/>
            <person name="Li P."/>
            <person name="Qiu J."/>
            <person name="Olsen K.M."/>
            <person name="Qiu Y."/>
        </authorList>
    </citation>
    <scope>NUCLEOTIDE SEQUENCE</scope>
    <source>
        <strain evidence="1">KIB01</strain>
    </source>
</reference>
<gene>
    <name evidence="1" type="ORF">Ddye_018740</name>
</gene>
<name>A0AAD9UB35_9ROSI</name>
<evidence type="ECO:0000313" key="2">
    <source>
        <dbReference type="Proteomes" id="UP001280121"/>
    </source>
</evidence>